<name>A0A3Q9FB70_9BURK</name>
<dbReference type="AlphaFoldDB" id="A0A3Q9FB70"/>
<evidence type="ECO:0000313" key="1">
    <source>
        <dbReference type="EMBL" id="AZQ53297.1"/>
    </source>
</evidence>
<evidence type="ECO:0000313" key="2">
    <source>
        <dbReference type="Proteomes" id="UP000277191"/>
    </source>
</evidence>
<gene>
    <name evidence="1" type="ORF">D5R55_20245</name>
</gene>
<accession>A0A3Q9FB70</accession>
<protein>
    <submittedName>
        <fullName evidence="1">Uncharacterized protein</fullName>
    </submittedName>
</protein>
<dbReference type="RefSeq" id="WP_126365152.1">
    <property type="nucleotide sequence ID" value="NZ_CP034546.1"/>
</dbReference>
<dbReference type="EMBL" id="CP034546">
    <property type="protein sequence ID" value="AZQ53297.1"/>
    <property type="molecule type" value="Genomic_DNA"/>
</dbReference>
<dbReference type="Proteomes" id="UP000277191">
    <property type="component" value="Chromosome 2"/>
</dbReference>
<proteinExistence type="predicted"/>
<reference evidence="1 2" key="1">
    <citation type="submission" date="2018-12" db="EMBL/GenBank/DDBJ databases">
        <title>Cadmium resistance mechanism in endophytic bacteria Burkholderia cenocepacia YG-3.</title>
        <authorList>
            <person name="Zhang X."/>
            <person name="Wang X."/>
            <person name="Zhu Y."/>
        </authorList>
    </citation>
    <scope>NUCLEOTIDE SEQUENCE [LARGE SCALE GENOMIC DNA]</scope>
    <source>
        <strain evidence="1 2">YG-3</strain>
    </source>
</reference>
<organism evidence="1 2">
    <name type="scientific">Burkholderia cenocepacia</name>
    <dbReference type="NCBI Taxonomy" id="95486"/>
    <lineage>
        <taxon>Bacteria</taxon>
        <taxon>Pseudomonadati</taxon>
        <taxon>Pseudomonadota</taxon>
        <taxon>Betaproteobacteria</taxon>
        <taxon>Burkholderiales</taxon>
        <taxon>Burkholderiaceae</taxon>
        <taxon>Burkholderia</taxon>
        <taxon>Burkholderia cepacia complex</taxon>
    </lineage>
</organism>
<sequence>MDVTSTVMLILPGAYRSGCSWIDESVSSSFAAALALRLREAIATFERRSGNASVVRSDVRRAAMFHENCVVLTKIYAGALDLKNIFKK</sequence>